<dbReference type="RefSeq" id="WP_146221119.1">
    <property type="nucleotide sequence ID" value="NZ_QJJU01000043.1"/>
</dbReference>
<evidence type="ECO:0000313" key="2">
    <source>
        <dbReference type="Proteomes" id="UP000247781"/>
    </source>
</evidence>
<keyword evidence="2" id="KW-1185">Reference proteome</keyword>
<reference evidence="2" key="1">
    <citation type="submission" date="2018-05" db="EMBL/GenBank/DDBJ databases">
        <authorList>
            <person name="Deangelis K."/>
            <person name="Huntemann M."/>
            <person name="Clum A."/>
            <person name="Pillay M."/>
            <person name="Palaniappan K."/>
            <person name="Varghese N."/>
            <person name="Mikhailova N."/>
            <person name="Stamatis D."/>
            <person name="Reddy T."/>
            <person name="Daum C."/>
            <person name="Shapiro N."/>
            <person name="Ivanova N."/>
            <person name="Kyrpides N."/>
            <person name="Woyke T."/>
        </authorList>
    </citation>
    <scope>NUCLEOTIDE SEQUENCE [LARGE SCALE GENOMIC DNA]</scope>
    <source>
        <strain evidence="2">GAS496</strain>
    </source>
</reference>
<organism evidence="1 2">
    <name type="scientific">Mycolicibacterium moriokaense</name>
    <dbReference type="NCBI Taxonomy" id="39691"/>
    <lineage>
        <taxon>Bacteria</taxon>
        <taxon>Bacillati</taxon>
        <taxon>Actinomycetota</taxon>
        <taxon>Actinomycetes</taxon>
        <taxon>Mycobacteriales</taxon>
        <taxon>Mycobacteriaceae</taxon>
        <taxon>Mycolicibacterium</taxon>
    </lineage>
</organism>
<comment type="caution">
    <text evidence="1">The sequence shown here is derived from an EMBL/GenBank/DDBJ whole genome shotgun (WGS) entry which is preliminary data.</text>
</comment>
<dbReference type="AlphaFoldDB" id="A0A318HG90"/>
<dbReference type="Proteomes" id="UP000247781">
    <property type="component" value="Unassembled WGS sequence"/>
</dbReference>
<gene>
    <name evidence="1" type="ORF">C8E89_1439</name>
</gene>
<name>A0A318HG90_9MYCO</name>
<evidence type="ECO:0008006" key="3">
    <source>
        <dbReference type="Google" id="ProtNLM"/>
    </source>
</evidence>
<proteinExistence type="predicted"/>
<protein>
    <recommendedName>
        <fullName evidence="3">Antibiotic biosynthesis monooxygenase</fullName>
    </recommendedName>
</protein>
<dbReference type="OrthoDB" id="163010at2"/>
<accession>A0A318HG90</accession>
<evidence type="ECO:0000313" key="1">
    <source>
        <dbReference type="EMBL" id="PXW98859.1"/>
    </source>
</evidence>
<dbReference type="EMBL" id="QJJU01000043">
    <property type="protein sequence ID" value="PXW98859.1"/>
    <property type="molecule type" value="Genomic_DNA"/>
</dbReference>
<reference evidence="1 2" key="2">
    <citation type="submission" date="2018-06" db="EMBL/GenBank/DDBJ databases">
        <title>Sequencing of bacterial isolates from soil warming experiment in Harvard Forest, Massachusetts, USA.</title>
        <authorList>
            <person name="Deangelis K.PhD."/>
        </authorList>
    </citation>
    <scope>NUCLEOTIDE SEQUENCE [LARGE SCALE GENOMIC DNA]</scope>
    <source>
        <strain evidence="1 2">GAS496</strain>
    </source>
</reference>
<sequence>MSRAAVVQYFTTEQGAQRNRELVEDVLRELTVRDPGGVEYQVLVFDDGVGFMHVVSFDGTADPFADCVAYGEFHRALAERLATPPVVRYATLIGSYHGRLGQVRH</sequence>